<dbReference type="Proteomes" id="UP000694888">
    <property type="component" value="Unplaced"/>
</dbReference>
<proteinExistence type="predicted"/>
<evidence type="ECO:0000313" key="3">
    <source>
        <dbReference type="RefSeq" id="XP_012937765.1"/>
    </source>
</evidence>
<reference evidence="3" key="1">
    <citation type="submission" date="2025-08" db="UniProtKB">
        <authorList>
            <consortium name="RefSeq"/>
        </authorList>
    </citation>
    <scope>IDENTIFICATION</scope>
</reference>
<keyword evidence="1" id="KW-0732">Signal</keyword>
<name>A0ABM0ZZK0_APLCA</name>
<accession>A0ABM0ZZK0</accession>
<evidence type="ECO:0000256" key="1">
    <source>
        <dbReference type="SAM" id="SignalP"/>
    </source>
</evidence>
<organism evidence="2 3">
    <name type="scientific">Aplysia californica</name>
    <name type="common">California sea hare</name>
    <dbReference type="NCBI Taxonomy" id="6500"/>
    <lineage>
        <taxon>Eukaryota</taxon>
        <taxon>Metazoa</taxon>
        <taxon>Spiralia</taxon>
        <taxon>Lophotrochozoa</taxon>
        <taxon>Mollusca</taxon>
        <taxon>Gastropoda</taxon>
        <taxon>Heterobranchia</taxon>
        <taxon>Euthyneura</taxon>
        <taxon>Tectipleura</taxon>
        <taxon>Aplysiida</taxon>
        <taxon>Aplysioidea</taxon>
        <taxon>Aplysiidae</taxon>
        <taxon>Aplysia</taxon>
    </lineage>
</organism>
<feature type="signal peptide" evidence="1">
    <location>
        <begin position="1"/>
        <end position="23"/>
    </location>
</feature>
<sequence length="109" mass="11726">MNKAQLSVLVAILSFFLLTLTHSAAVPDAVSSRSKRQSADVRTAEYLAWIALGGKVPSRGCDRVACGVVDVYSSGKKKRTPQLAEVSEAERYNLLKSLLQRAALESSSS</sequence>
<dbReference type="RefSeq" id="XP_012937765.1">
    <property type="nucleotide sequence ID" value="XM_013082311.2"/>
</dbReference>
<evidence type="ECO:0000313" key="2">
    <source>
        <dbReference type="Proteomes" id="UP000694888"/>
    </source>
</evidence>
<dbReference type="GeneID" id="106011723"/>
<protein>
    <submittedName>
        <fullName evidence="3">Uncharacterized protein LOC106011723</fullName>
    </submittedName>
</protein>
<gene>
    <name evidence="3" type="primary">LOC106011723</name>
</gene>
<feature type="chain" id="PRO_5046687808" evidence="1">
    <location>
        <begin position="24"/>
        <end position="109"/>
    </location>
</feature>
<keyword evidence="2" id="KW-1185">Reference proteome</keyword>